<evidence type="ECO:0000313" key="3">
    <source>
        <dbReference type="EMBL" id="AKL94768.1"/>
    </source>
</evidence>
<dbReference type="Proteomes" id="UP000035704">
    <property type="component" value="Chromosome"/>
</dbReference>
<dbReference type="SUPFAM" id="SSF51306">
    <property type="entry name" value="LexA/Signal peptidase"/>
    <property type="match status" value="1"/>
</dbReference>
<dbReference type="RefSeq" id="WP_044823560.1">
    <property type="nucleotide sequence ID" value="NZ_CP009687.1"/>
</dbReference>
<dbReference type="OrthoDB" id="14949at2"/>
<feature type="region of interest" description="Disordered" evidence="2">
    <location>
        <begin position="71"/>
        <end position="90"/>
    </location>
</feature>
<dbReference type="InterPro" id="IPR015927">
    <property type="entry name" value="Peptidase_S24_S26A/B/C"/>
</dbReference>
<accession>A0A0D8IC85</accession>
<keyword evidence="4" id="KW-1185">Reference proteome</keyword>
<dbReference type="PATRIC" id="fig|84022.5.peg.2761"/>
<dbReference type="SMART" id="SM00530">
    <property type="entry name" value="HTH_XRE"/>
    <property type="match status" value="1"/>
</dbReference>
<dbReference type="KEGG" id="cace:CACET_c13030"/>
<dbReference type="PANTHER" id="PTHR46558:SF3">
    <property type="entry name" value="TRANSCRIPTIONAL REGULATOR"/>
    <property type="match status" value="1"/>
</dbReference>
<dbReference type="Pfam" id="PF00717">
    <property type="entry name" value="Peptidase_S24"/>
    <property type="match status" value="1"/>
</dbReference>
<feature type="region of interest" description="Disordered" evidence="2">
    <location>
        <begin position="1"/>
        <end position="22"/>
    </location>
</feature>
<name>A0A0D8IC85_9CLOT</name>
<dbReference type="EMBL" id="CP009687">
    <property type="protein sequence ID" value="AKL94768.1"/>
    <property type="molecule type" value="Genomic_DNA"/>
</dbReference>
<dbReference type="InterPro" id="IPR036286">
    <property type="entry name" value="LexA/Signal_pep-like_sf"/>
</dbReference>
<dbReference type="SUPFAM" id="SSF47413">
    <property type="entry name" value="lambda repressor-like DNA-binding domains"/>
    <property type="match status" value="1"/>
</dbReference>
<organism evidence="3 4">
    <name type="scientific">Clostridium aceticum</name>
    <dbReference type="NCBI Taxonomy" id="84022"/>
    <lineage>
        <taxon>Bacteria</taxon>
        <taxon>Bacillati</taxon>
        <taxon>Bacillota</taxon>
        <taxon>Clostridia</taxon>
        <taxon>Eubacteriales</taxon>
        <taxon>Clostridiaceae</taxon>
        <taxon>Clostridium</taxon>
    </lineage>
</organism>
<feature type="compositionally biased region" description="Basic and acidic residues" evidence="2">
    <location>
        <begin position="1"/>
        <end position="14"/>
    </location>
</feature>
<protein>
    <submittedName>
        <fullName evidence="3">Transcriptional regulator XRE family</fullName>
    </submittedName>
</protein>
<dbReference type="PANTHER" id="PTHR46558">
    <property type="entry name" value="TRACRIPTIONAL REGULATORY PROTEIN-RELATED-RELATED"/>
    <property type="match status" value="1"/>
</dbReference>
<dbReference type="Gene3D" id="2.10.109.10">
    <property type="entry name" value="Umud Fragment, subunit A"/>
    <property type="match status" value="1"/>
</dbReference>
<dbReference type="InterPro" id="IPR010982">
    <property type="entry name" value="Lambda_DNA-bd_dom_sf"/>
</dbReference>
<dbReference type="PROSITE" id="PS50943">
    <property type="entry name" value="HTH_CROC1"/>
    <property type="match status" value="1"/>
</dbReference>
<sequence>MSRVGDRIREERTKKGVSPKQLGKKCGVTESFILDIESGRKIVNEKLLSQISKALGSNLEESMVLEASTEDKKEKDVIGNKPQKLMPSTPVKRKEVEPLAQWEEALSNIIKKVPIYDMQMTAIKDYKSFPIIDKKVEGFHPDKLIYIELSDDLLTQYRMKKGDRCLIYLNQEFINGAFQLIEYDDKRYLRKLKKTEGNKVQLIEGTGDGKALVKNIKDIKILGRLIRVEIDFK</sequence>
<dbReference type="AlphaFoldDB" id="A0A0D8IC85"/>
<dbReference type="Gene3D" id="1.10.260.40">
    <property type="entry name" value="lambda repressor-like DNA-binding domains"/>
    <property type="match status" value="1"/>
</dbReference>
<reference evidence="3 4" key="1">
    <citation type="submission" date="2014-10" db="EMBL/GenBank/DDBJ databases">
        <title>Genome sequence of Clostridium aceticum DSM 1496.</title>
        <authorList>
            <person name="Poehlein A."/>
            <person name="Schiel-Bengelsdorf B."/>
            <person name="Gottschalk G."/>
            <person name="Duerre P."/>
            <person name="Daniel R."/>
        </authorList>
    </citation>
    <scope>NUCLEOTIDE SEQUENCE [LARGE SCALE GENOMIC DNA]</scope>
    <source>
        <strain evidence="3 4">DSM 1496</strain>
    </source>
</reference>
<dbReference type="GO" id="GO:0003677">
    <property type="term" value="F:DNA binding"/>
    <property type="evidence" value="ECO:0007669"/>
    <property type="project" value="UniProtKB-KW"/>
</dbReference>
<evidence type="ECO:0000313" key="4">
    <source>
        <dbReference type="Proteomes" id="UP000035704"/>
    </source>
</evidence>
<keyword evidence="1" id="KW-0238">DNA-binding</keyword>
<dbReference type="InterPro" id="IPR001387">
    <property type="entry name" value="Cro/C1-type_HTH"/>
</dbReference>
<evidence type="ECO:0000256" key="2">
    <source>
        <dbReference type="SAM" id="MobiDB-lite"/>
    </source>
</evidence>
<dbReference type="STRING" id="84022.CACET_c13030"/>
<dbReference type="Pfam" id="PF01381">
    <property type="entry name" value="HTH_3"/>
    <property type="match status" value="1"/>
</dbReference>
<dbReference type="CDD" id="cd00093">
    <property type="entry name" value="HTH_XRE"/>
    <property type="match status" value="1"/>
</dbReference>
<evidence type="ECO:0000256" key="1">
    <source>
        <dbReference type="ARBA" id="ARBA00023125"/>
    </source>
</evidence>
<gene>
    <name evidence="3" type="ORF">CACET_c13030</name>
</gene>
<proteinExistence type="predicted"/>